<protein>
    <submittedName>
        <fullName evidence="1">Uncharacterized protein</fullName>
    </submittedName>
</protein>
<dbReference type="PANTHER" id="PTHR12197:SF251">
    <property type="entry name" value="EG:BACR7C10.4 PROTEIN"/>
    <property type="match status" value="1"/>
</dbReference>
<dbReference type="GO" id="GO:0005634">
    <property type="term" value="C:nucleus"/>
    <property type="evidence" value="ECO:0007669"/>
    <property type="project" value="TreeGrafter"/>
</dbReference>
<dbReference type="Gene3D" id="2.170.270.10">
    <property type="entry name" value="SET domain"/>
    <property type="match status" value="1"/>
</dbReference>
<accession>A0A6S6W3C9</accession>
<dbReference type="Gene3D" id="6.10.140.2220">
    <property type="match status" value="1"/>
</dbReference>
<proteinExistence type="predicted"/>
<dbReference type="EMBL" id="HG992981">
    <property type="protein sequence ID" value="CAE7175790.1"/>
    <property type="molecule type" value="Genomic_DNA"/>
</dbReference>
<name>A0A6S6W3C9_9PLEO</name>
<dbReference type="InterPro" id="IPR011990">
    <property type="entry name" value="TPR-like_helical_dom_sf"/>
</dbReference>
<dbReference type="InterPro" id="IPR050869">
    <property type="entry name" value="H3K4_H4K5_MeTrfase"/>
</dbReference>
<dbReference type="Proteomes" id="UP000472372">
    <property type="component" value="Chromosome 5"/>
</dbReference>
<gene>
    <name evidence="1" type="ORF">PTTW11_05880</name>
</gene>
<dbReference type="SUPFAM" id="SSF48452">
    <property type="entry name" value="TPR-like"/>
    <property type="match status" value="1"/>
</dbReference>
<dbReference type="Gene3D" id="1.10.220.160">
    <property type="match status" value="1"/>
</dbReference>
<dbReference type="PANTHER" id="PTHR12197">
    <property type="entry name" value="HISTONE-LYSINE N-METHYLTRANSFERASE SMYD"/>
    <property type="match status" value="1"/>
</dbReference>
<organism evidence="1 2">
    <name type="scientific">Pyrenophora teres f. teres</name>
    <dbReference type="NCBI Taxonomy" id="97479"/>
    <lineage>
        <taxon>Eukaryota</taxon>
        <taxon>Fungi</taxon>
        <taxon>Dikarya</taxon>
        <taxon>Ascomycota</taxon>
        <taxon>Pezizomycotina</taxon>
        <taxon>Dothideomycetes</taxon>
        <taxon>Pleosporomycetidae</taxon>
        <taxon>Pleosporales</taxon>
        <taxon>Pleosporineae</taxon>
        <taxon>Pleosporaceae</taxon>
        <taxon>Pyrenophora</taxon>
    </lineage>
</organism>
<dbReference type="SUPFAM" id="SSF82199">
    <property type="entry name" value="SET domain"/>
    <property type="match status" value="1"/>
</dbReference>
<dbReference type="InterPro" id="IPR046341">
    <property type="entry name" value="SET_dom_sf"/>
</dbReference>
<sequence>MQSEWNHSATISCSGTAQSQVLLDLHKFENALLILDDHITRSPYDTNSWVQHGSFMKEHGFPEIAVGDAFKAKLLLDRGPDNVEARKAVYEVLGQALLDCHCHSEATDLWEEASKRYPEWIVACEKATGLHELLRRKEAASASLGGTPQEQKDRLKDGGVFTVEYPWAEFSWTPERPLKRSSKLVALINDELRGEDSEATCYLARSTLAADENDDMLGMFANREIQSGECILVNRTATGICSTPTPDPCANCYTSLPELPEQAPCCPETFCSRECLNLALNTYHKALCSKDFSWLQTPALGLPHNVSPLRPLLMLRFLATSVQAGVQTSPLDQPLIARLQPLSNKHHLDVFTLTESVALPLKILEQLGVDIFANRNFDTGVLQSIWTRLANNKAGERDGRLGYVDEITPHLPLFNHSCEPNVEWRRDEGNVVGS</sequence>
<evidence type="ECO:0000313" key="2">
    <source>
        <dbReference type="Proteomes" id="UP000472372"/>
    </source>
</evidence>
<reference evidence="1" key="1">
    <citation type="submission" date="2021-02" db="EMBL/GenBank/DDBJ databases">
        <authorList>
            <person name="Syme A R."/>
            <person name="Syme A R."/>
            <person name="Moolhuijzen P."/>
        </authorList>
    </citation>
    <scope>NUCLEOTIDE SEQUENCE</scope>
    <source>
        <strain evidence="1">W1-1</strain>
    </source>
</reference>
<evidence type="ECO:0000313" key="1">
    <source>
        <dbReference type="EMBL" id="CAE7175790.1"/>
    </source>
</evidence>
<dbReference type="AlphaFoldDB" id="A0A6S6W3C9"/>